<name>A0A397S1C0_9GLOM</name>
<evidence type="ECO:0008006" key="3">
    <source>
        <dbReference type="Google" id="ProtNLM"/>
    </source>
</evidence>
<proteinExistence type="predicted"/>
<evidence type="ECO:0000313" key="2">
    <source>
        <dbReference type="Proteomes" id="UP000265703"/>
    </source>
</evidence>
<dbReference type="AlphaFoldDB" id="A0A397S1C0"/>
<dbReference type="EMBL" id="QKYT01001368">
    <property type="protein sequence ID" value="RIA79322.1"/>
    <property type="molecule type" value="Genomic_DNA"/>
</dbReference>
<gene>
    <name evidence="1" type="ORF">C1645_745987</name>
</gene>
<dbReference type="SUPFAM" id="SSF52058">
    <property type="entry name" value="L domain-like"/>
    <property type="match status" value="1"/>
</dbReference>
<accession>A0A397S1C0</accession>
<sequence length="305" mass="35352">MSSNKIECSDCGRIYEESELEICAGEHPKEKRSEVSEIHLNEPSLEGELDVGEFTHYYFNKVYISPQVDETKLTFKNKSRRVKIIKLVEGQQYLDRHHSTKQKREKITNLDASRKLLEGNLDLTDFINLKELDFSCNKLVSLNLTNCQKLEKIVCSDNLLTKLILPTNPANLKTLDLRNNNFPTQDLSFLELYTNLECLHLENKNEEKIKRGIYNRFTGSLNHLSGMKQLKYLNIGNTDINEVDIDKLPSSLRKGDFWGVEGFEKIRRSTSKRPNCELTQIVPQLKRFGYYGHCQKCQQLNTSIK</sequence>
<dbReference type="PROSITE" id="PS51450">
    <property type="entry name" value="LRR"/>
    <property type="match status" value="1"/>
</dbReference>
<dbReference type="Proteomes" id="UP000265703">
    <property type="component" value="Unassembled WGS sequence"/>
</dbReference>
<protein>
    <recommendedName>
        <fullName evidence="3">Leucine-rich repeat domain-containing protein</fullName>
    </recommendedName>
</protein>
<reference evidence="1 2" key="1">
    <citation type="submission" date="2018-06" db="EMBL/GenBank/DDBJ databases">
        <title>Comparative genomics reveals the genomic features of Rhizophagus irregularis, R. cerebriforme, R. diaphanum and Gigaspora rosea, and their symbiotic lifestyle signature.</title>
        <authorList>
            <person name="Morin E."/>
            <person name="San Clemente H."/>
            <person name="Chen E.C.H."/>
            <person name="De La Providencia I."/>
            <person name="Hainaut M."/>
            <person name="Kuo A."/>
            <person name="Kohler A."/>
            <person name="Murat C."/>
            <person name="Tang N."/>
            <person name="Roy S."/>
            <person name="Loubradou J."/>
            <person name="Henrissat B."/>
            <person name="Grigoriev I.V."/>
            <person name="Corradi N."/>
            <person name="Roux C."/>
            <person name="Martin F.M."/>
        </authorList>
    </citation>
    <scope>NUCLEOTIDE SEQUENCE [LARGE SCALE GENOMIC DNA]</scope>
    <source>
        <strain evidence="1 2">DAOM 227022</strain>
    </source>
</reference>
<dbReference type="OrthoDB" id="2404189at2759"/>
<dbReference type="STRING" id="658196.A0A397S1C0"/>
<evidence type="ECO:0000313" key="1">
    <source>
        <dbReference type="EMBL" id="RIA79322.1"/>
    </source>
</evidence>
<dbReference type="InterPro" id="IPR001611">
    <property type="entry name" value="Leu-rich_rpt"/>
</dbReference>
<comment type="caution">
    <text evidence="1">The sequence shown here is derived from an EMBL/GenBank/DDBJ whole genome shotgun (WGS) entry which is preliminary data.</text>
</comment>
<organism evidence="1 2">
    <name type="scientific">Glomus cerebriforme</name>
    <dbReference type="NCBI Taxonomy" id="658196"/>
    <lineage>
        <taxon>Eukaryota</taxon>
        <taxon>Fungi</taxon>
        <taxon>Fungi incertae sedis</taxon>
        <taxon>Mucoromycota</taxon>
        <taxon>Glomeromycotina</taxon>
        <taxon>Glomeromycetes</taxon>
        <taxon>Glomerales</taxon>
        <taxon>Glomeraceae</taxon>
        <taxon>Glomus</taxon>
    </lineage>
</organism>
<dbReference type="Gene3D" id="3.80.10.10">
    <property type="entry name" value="Ribonuclease Inhibitor"/>
    <property type="match status" value="1"/>
</dbReference>
<keyword evidence="2" id="KW-1185">Reference proteome</keyword>
<dbReference type="InterPro" id="IPR032675">
    <property type="entry name" value="LRR_dom_sf"/>
</dbReference>